<reference evidence="4" key="1">
    <citation type="submission" date="2021-01" db="EMBL/GenBank/DDBJ databases">
        <authorList>
            <person name="Corre E."/>
            <person name="Pelletier E."/>
            <person name="Niang G."/>
            <person name="Scheremetjew M."/>
            <person name="Finn R."/>
            <person name="Kale V."/>
            <person name="Holt S."/>
            <person name="Cochrane G."/>
            <person name="Meng A."/>
            <person name="Brown T."/>
            <person name="Cohen L."/>
        </authorList>
    </citation>
    <scope>NUCLEOTIDE SEQUENCE</scope>
    <source>
        <strain evidence="4">CCMP2222</strain>
    </source>
</reference>
<dbReference type="EMBL" id="HBGQ01009619">
    <property type="protein sequence ID" value="CAD9371283.1"/>
    <property type="molecule type" value="Transcribed_RNA"/>
</dbReference>
<evidence type="ECO:0000256" key="2">
    <source>
        <dbReference type="ARBA" id="ARBA00023043"/>
    </source>
</evidence>
<dbReference type="Pfam" id="PF12796">
    <property type="entry name" value="Ank_2"/>
    <property type="match status" value="1"/>
</dbReference>
<dbReference type="AlphaFoldDB" id="A0A7S2F2E2"/>
<feature type="repeat" description="ANK" evidence="3">
    <location>
        <begin position="208"/>
        <end position="240"/>
    </location>
</feature>
<proteinExistence type="predicted"/>
<accession>A0A7S2F2E2</accession>
<keyword evidence="2 3" id="KW-0040">ANK repeat</keyword>
<evidence type="ECO:0000313" key="4">
    <source>
        <dbReference type="EMBL" id="CAD9371283.1"/>
    </source>
</evidence>
<sequence>MAAVTAETLRIRDGSTMEVTRIPDVDDSTWADVKAYVEGNVETATALRELAKNSDAMRGWLQTQAIVEHYSAKLASGDRFVLDRMNLMEEDPELAPVVDDVRRNGLEAAMKHFHNEDLMLKFNRIMGGVPDELKGVLKRIDERSLTIHEAAKSGDLAAVQGFLGRKQSVDTMDHRGVTALGYAVGADRPSAVKLLLESRADQYNIDKNHNSALHFAAGYGRTDLVEYLLNSRAVVNERNAQGQTPLSVAKLNKHDAAIQILKAYGAS</sequence>
<evidence type="ECO:0000256" key="1">
    <source>
        <dbReference type="ARBA" id="ARBA00022737"/>
    </source>
</evidence>
<keyword evidence="1" id="KW-0677">Repeat</keyword>
<dbReference type="SUPFAM" id="SSF48403">
    <property type="entry name" value="Ankyrin repeat"/>
    <property type="match status" value="1"/>
</dbReference>
<protein>
    <recommendedName>
        <fullName evidence="5">Ankyrin repeat domain-containing protein</fullName>
    </recommendedName>
</protein>
<evidence type="ECO:0000256" key="3">
    <source>
        <dbReference type="PROSITE-ProRule" id="PRU00023"/>
    </source>
</evidence>
<dbReference type="Gene3D" id="1.25.40.20">
    <property type="entry name" value="Ankyrin repeat-containing domain"/>
    <property type="match status" value="2"/>
</dbReference>
<dbReference type="SMART" id="SM00248">
    <property type="entry name" value="ANK"/>
    <property type="match status" value="3"/>
</dbReference>
<dbReference type="PROSITE" id="PS50088">
    <property type="entry name" value="ANK_REPEAT"/>
    <property type="match status" value="1"/>
</dbReference>
<dbReference type="InterPro" id="IPR002110">
    <property type="entry name" value="Ankyrin_rpt"/>
</dbReference>
<dbReference type="InterPro" id="IPR036770">
    <property type="entry name" value="Ankyrin_rpt-contain_sf"/>
</dbReference>
<name>A0A7S2F2E2_9DINO</name>
<dbReference type="PANTHER" id="PTHR24198:SF165">
    <property type="entry name" value="ANKYRIN REPEAT-CONTAINING PROTEIN-RELATED"/>
    <property type="match status" value="1"/>
</dbReference>
<dbReference type="PROSITE" id="PS50297">
    <property type="entry name" value="ANK_REP_REGION"/>
    <property type="match status" value="1"/>
</dbReference>
<evidence type="ECO:0008006" key="5">
    <source>
        <dbReference type="Google" id="ProtNLM"/>
    </source>
</evidence>
<organism evidence="4">
    <name type="scientific">Alexandrium andersonii</name>
    <dbReference type="NCBI Taxonomy" id="327968"/>
    <lineage>
        <taxon>Eukaryota</taxon>
        <taxon>Sar</taxon>
        <taxon>Alveolata</taxon>
        <taxon>Dinophyceae</taxon>
        <taxon>Gonyaulacales</taxon>
        <taxon>Pyrocystaceae</taxon>
        <taxon>Alexandrium</taxon>
    </lineage>
</organism>
<gene>
    <name evidence="4" type="ORF">AAND1436_LOCUS4765</name>
</gene>
<dbReference type="PANTHER" id="PTHR24198">
    <property type="entry name" value="ANKYRIN REPEAT AND PROTEIN KINASE DOMAIN-CONTAINING PROTEIN"/>
    <property type="match status" value="1"/>
</dbReference>